<comment type="caution">
    <text evidence="2">The sequence shown here is derived from an EMBL/GenBank/DDBJ whole genome shotgun (WGS) entry which is preliminary data.</text>
</comment>
<keyword evidence="1" id="KW-1133">Transmembrane helix</keyword>
<keyword evidence="1" id="KW-0472">Membrane</keyword>
<sequence>MRNSFSSQAEPAIDEDTEPVMNVGYGDLTHCLEEDFLFRYPSDLEKGKPIKKEAPKDEDSCDRRLSSLMFVYTICFVIGVFGMYACSK</sequence>
<dbReference type="AlphaFoldDB" id="A0AAW1DQE4"/>
<keyword evidence="3" id="KW-1185">Reference proteome</keyword>
<dbReference type="Proteomes" id="UP001461498">
    <property type="component" value="Unassembled WGS sequence"/>
</dbReference>
<name>A0AAW1DQE4_9HEMI</name>
<evidence type="ECO:0000313" key="2">
    <source>
        <dbReference type="EMBL" id="KAK9511383.1"/>
    </source>
</evidence>
<feature type="transmembrane region" description="Helical" evidence="1">
    <location>
        <begin position="65"/>
        <end position="86"/>
    </location>
</feature>
<proteinExistence type="predicted"/>
<dbReference type="EMBL" id="JAPXFL010000001">
    <property type="protein sequence ID" value="KAK9511383.1"/>
    <property type="molecule type" value="Genomic_DNA"/>
</dbReference>
<accession>A0AAW1DQE4</accession>
<evidence type="ECO:0000256" key="1">
    <source>
        <dbReference type="SAM" id="Phobius"/>
    </source>
</evidence>
<gene>
    <name evidence="2" type="ORF">O3M35_000048</name>
</gene>
<organism evidence="2 3">
    <name type="scientific">Rhynocoris fuscipes</name>
    <dbReference type="NCBI Taxonomy" id="488301"/>
    <lineage>
        <taxon>Eukaryota</taxon>
        <taxon>Metazoa</taxon>
        <taxon>Ecdysozoa</taxon>
        <taxon>Arthropoda</taxon>
        <taxon>Hexapoda</taxon>
        <taxon>Insecta</taxon>
        <taxon>Pterygota</taxon>
        <taxon>Neoptera</taxon>
        <taxon>Paraneoptera</taxon>
        <taxon>Hemiptera</taxon>
        <taxon>Heteroptera</taxon>
        <taxon>Panheteroptera</taxon>
        <taxon>Cimicomorpha</taxon>
        <taxon>Reduviidae</taxon>
        <taxon>Harpactorinae</taxon>
        <taxon>Harpactorini</taxon>
        <taxon>Rhynocoris</taxon>
    </lineage>
</organism>
<reference evidence="2 3" key="1">
    <citation type="submission" date="2022-12" db="EMBL/GenBank/DDBJ databases">
        <title>Chromosome-level genome assembly of true bugs.</title>
        <authorList>
            <person name="Ma L."/>
            <person name="Li H."/>
        </authorList>
    </citation>
    <scope>NUCLEOTIDE SEQUENCE [LARGE SCALE GENOMIC DNA]</scope>
    <source>
        <strain evidence="2">Lab_2022b</strain>
    </source>
</reference>
<evidence type="ECO:0000313" key="3">
    <source>
        <dbReference type="Proteomes" id="UP001461498"/>
    </source>
</evidence>
<protein>
    <submittedName>
        <fullName evidence="2">Uncharacterized protein</fullName>
    </submittedName>
</protein>
<keyword evidence="1" id="KW-0812">Transmembrane</keyword>